<comment type="caution">
    <text evidence="2">The sequence shown here is derived from an EMBL/GenBank/DDBJ whole genome shotgun (WGS) entry which is preliminary data.</text>
</comment>
<keyword evidence="1" id="KW-0175">Coiled coil</keyword>
<dbReference type="EMBL" id="JAFCLK010000034">
    <property type="protein sequence ID" value="MBR1139894.1"/>
    <property type="molecule type" value="Genomic_DNA"/>
</dbReference>
<feature type="coiled-coil region" evidence="1">
    <location>
        <begin position="26"/>
        <end position="53"/>
    </location>
</feature>
<dbReference type="InterPro" id="IPR009579">
    <property type="entry name" value="DUF1192"/>
</dbReference>
<dbReference type="Pfam" id="PF06698">
    <property type="entry name" value="DUF1192"/>
    <property type="match status" value="1"/>
</dbReference>
<name>A0ABS5GEY4_9BRAD</name>
<protein>
    <submittedName>
        <fullName evidence="2">DUF1192 domain-containing protein</fullName>
    </submittedName>
</protein>
<evidence type="ECO:0000313" key="3">
    <source>
        <dbReference type="Proteomes" id="UP001314635"/>
    </source>
</evidence>
<dbReference type="RefSeq" id="WP_172236051.1">
    <property type="nucleotide sequence ID" value="NZ_JABFDP010000006.1"/>
</dbReference>
<proteinExistence type="predicted"/>
<keyword evidence="3" id="KW-1185">Reference proteome</keyword>
<evidence type="ECO:0000256" key="1">
    <source>
        <dbReference type="SAM" id="Coils"/>
    </source>
</evidence>
<dbReference type="Proteomes" id="UP001314635">
    <property type="component" value="Unassembled WGS sequence"/>
</dbReference>
<organism evidence="2 3">
    <name type="scientific">Bradyrhizobium denitrificans</name>
    <dbReference type="NCBI Taxonomy" id="2734912"/>
    <lineage>
        <taxon>Bacteria</taxon>
        <taxon>Pseudomonadati</taxon>
        <taxon>Pseudomonadota</taxon>
        <taxon>Alphaproteobacteria</taxon>
        <taxon>Hyphomicrobiales</taxon>
        <taxon>Nitrobacteraceae</taxon>
        <taxon>Bradyrhizobium</taxon>
    </lineage>
</organism>
<sequence>MANEDDDRPRKAGSHEIGQDLAMLSVEELTGRIALLRSEIERVEQALAKKRASRDAAASIFKS</sequence>
<gene>
    <name evidence="2" type="ORF">JQ619_29480</name>
</gene>
<reference evidence="3" key="1">
    <citation type="journal article" date="2021" name="ISME J.">
        <title>Evolutionary origin and ecological implication of a unique nif island in free-living Bradyrhizobium lineages.</title>
        <authorList>
            <person name="Tao J."/>
        </authorList>
    </citation>
    <scope>NUCLEOTIDE SEQUENCE [LARGE SCALE GENOMIC DNA]</scope>
    <source>
        <strain evidence="3">SZCCT0094</strain>
    </source>
</reference>
<evidence type="ECO:0000313" key="2">
    <source>
        <dbReference type="EMBL" id="MBR1139894.1"/>
    </source>
</evidence>
<accession>A0ABS5GEY4</accession>